<dbReference type="STRING" id="683960.A0A1E3P7L2"/>
<dbReference type="PANTHER" id="PTHR21286">
    <property type="entry name" value="NUCLEAR PORE COMPLEX PROTEIN NUP160"/>
    <property type="match status" value="1"/>
</dbReference>
<evidence type="ECO:0000313" key="7">
    <source>
        <dbReference type="EMBL" id="ODQ61406.1"/>
    </source>
</evidence>
<protein>
    <submittedName>
        <fullName evidence="7">Uncharacterized protein</fullName>
    </submittedName>
</protein>
<evidence type="ECO:0000259" key="5">
    <source>
        <dbReference type="Pfam" id="PF22114"/>
    </source>
</evidence>
<keyword evidence="8" id="KW-1185">Reference proteome</keyword>
<evidence type="ECO:0000259" key="4">
    <source>
        <dbReference type="Pfam" id="PF11715"/>
    </source>
</evidence>
<evidence type="ECO:0000313" key="8">
    <source>
        <dbReference type="Proteomes" id="UP000094112"/>
    </source>
</evidence>
<dbReference type="InterPro" id="IPR059141">
    <property type="entry name" value="Beta-prop_Nup120_160"/>
</dbReference>
<dbReference type="Pfam" id="PF22114">
    <property type="entry name" value="NUP120_helical_2"/>
    <property type="match status" value="1"/>
</dbReference>
<dbReference type="GO" id="GO:0017056">
    <property type="term" value="F:structural constituent of nuclear pore"/>
    <property type="evidence" value="ECO:0007669"/>
    <property type="project" value="TreeGrafter"/>
</dbReference>
<dbReference type="InterPro" id="IPR055090">
    <property type="entry name" value="NUP120_helical_saccharomycetes"/>
</dbReference>
<dbReference type="PANTHER" id="PTHR21286:SF0">
    <property type="entry name" value="NUCLEAR PORE COMPLEX PROTEIN NUP160"/>
    <property type="match status" value="1"/>
</dbReference>
<dbReference type="AlphaFoldDB" id="A0A1E3P7L2"/>
<reference evidence="7 8" key="1">
    <citation type="journal article" date="2016" name="Proc. Natl. Acad. Sci. U.S.A.">
        <title>Comparative genomics of biotechnologically important yeasts.</title>
        <authorList>
            <person name="Riley R."/>
            <person name="Haridas S."/>
            <person name="Wolfe K.H."/>
            <person name="Lopes M.R."/>
            <person name="Hittinger C.T."/>
            <person name="Goeker M."/>
            <person name="Salamov A.A."/>
            <person name="Wisecaver J.H."/>
            <person name="Long T.M."/>
            <person name="Calvey C.H."/>
            <person name="Aerts A.L."/>
            <person name="Barry K.W."/>
            <person name="Choi C."/>
            <person name="Clum A."/>
            <person name="Coughlan A.Y."/>
            <person name="Deshpande S."/>
            <person name="Douglass A.P."/>
            <person name="Hanson S.J."/>
            <person name="Klenk H.-P."/>
            <person name="LaButti K.M."/>
            <person name="Lapidus A."/>
            <person name="Lindquist E.A."/>
            <person name="Lipzen A.M."/>
            <person name="Meier-Kolthoff J.P."/>
            <person name="Ohm R.A."/>
            <person name="Otillar R.P."/>
            <person name="Pangilinan J.L."/>
            <person name="Peng Y."/>
            <person name="Rokas A."/>
            <person name="Rosa C.A."/>
            <person name="Scheuner C."/>
            <person name="Sibirny A.A."/>
            <person name="Slot J.C."/>
            <person name="Stielow J.B."/>
            <person name="Sun H."/>
            <person name="Kurtzman C.P."/>
            <person name="Blackwell M."/>
            <person name="Grigoriev I.V."/>
            <person name="Jeffries T.W."/>
        </authorList>
    </citation>
    <scope>NUCLEOTIDE SEQUENCE [LARGE SCALE GENOMIC DNA]</scope>
    <source>
        <strain evidence="8">ATCC 58044 / CBS 1984 / NCYC 433 / NRRL Y-366-8</strain>
    </source>
</reference>
<dbReference type="Pfam" id="PF23354">
    <property type="entry name" value="TPR_NUP160_120_M"/>
    <property type="match status" value="1"/>
</dbReference>
<dbReference type="InterPro" id="IPR056535">
    <property type="entry name" value="TPR_NUP160_M"/>
</dbReference>
<dbReference type="OrthoDB" id="67716at2759"/>
<feature type="domain" description="Nucleoporin NUP120 helical" evidence="5">
    <location>
        <begin position="573"/>
        <end position="718"/>
    </location>
</feature>
<dbReference type="GeneID" id="30200533"/>
<comment type="subcellular location">
    <subcellularLocation>
        <location evidence="1">Nucleus</location>
    </subcellularLocation>
</comment>
<evidence type="ECO:0000256" key="2">
    <source>
        <dbReference type="ARBA" id="ARBA00022448"/>
    </source>
</evidence>
<sequence>MSLVTRYSRSKVSTGALPVLELDVARHLWSNSHGKQLDPESSFKSKLTEQNTDILTIDSNSIPNKINYRIINDGNSIVLTPLALNNNFSIELRVLKINLPDKIRSNCLTINQFINSNDETSILVDIISDAGMIITIILKLSDFVVSKSSSIDSSNYQEWCKISNPYGFDIRKPHILYSYSHDYSIVLLRDGGIIGLKKDLSNFTVEPIIFNDNSYFESLGNLFKPWAKNHKFSSEHSDLSLKTTIDAIHLDDYLITVTINKKLRVWSISRQSLILEKELTDFISSNKITTNKPYLDPNPTKLLEILKVEINGQQHTYLSIFLPFGNGVFKILEIQSNLTSFEVGDLGAKFEFEANLPDSTTIWLVADFKSIAPSAKENLELWVLWKSNTSSIIQNLKIDKDASFQWFEVAKSSIELQKFTDSETWSEFYLRKIFDAGLYSNEIVETALSIYEQHFTNDQLNKDGDENLLDDLSIREKVVKTIGKDIVIDKNYDENLKKQWQRFDTLCKEFQKQSDEPLKLYINVDTSLILVINRNDYSLVRKTSNMELLSNNKHLKISSIEEFDDIKEHLRFLDIISNFRKSISSDVLNNVRNALVRLVNTTQPTRPKNESLALIYESSLNNKFNPTNLSSLVEELATFDNIFKIIKDLLNLQSGSNDDSLIKGKLTKFGVSLVLKTLKDILVVNQEILFDLLILLLVLEFDNAEELESLLSVILPLYQTYQAIETTFYINFNTTTNKLELDETSVLENSLVTKILELKFPDGFLLTGNTLNQFINHQIIPFINSVEFIYSVAAYLISNDYTFLLYNHYLQYYGDTPVFALLKAVTYLQTDQASKAEKILLKNSEQIIKYRLTSQEKEIFKSIEDYSVFFHTSLSKFYMNLSILFLNSFKFQSALKFINLSISNNFNNEFDNKYLEEKYYTLFTIAIELSNFEIATIALDNIKDPKKKIESFDRFIYKLYKIGEIRRLNYYDFKQDYPLVDSILLSKAQSYTSDLKKSLFFYQVLYSFRLKYKRYRSALESLYEFINKTKQEEDETLKLTVAGLYSTILNLLVTLPKDEQWIITAINTEENDVLSYEQLKEEQLKITNSFSRDLKLKYLS</sequence>
<feature type="domain" description="NUP160 middle TPR" evidence="6">
    <location>
        <begin position="787"/>
        <end position="1035"/>
    </location>
</feature>
<accession>A0A1E3P7L2</accession>
<dbReference type="Proteomes" id="UP000094112">
    <property type="component" value="Unassembled WGS sequence"/>
</dbReference>
<feature type="domain" description="Nucleoporin Nup120/160 beta-propeller" evidence="4">
    <location>
        <begin position="66"/>
        <end position="547"/>
    </location>
</feature>
<keyword evidence="2" id="KW-0813">Transport</keyword>
<evidence type="ECO:0000256" key="1">
    <source>
        <dbReference type="ARBA" id="ARBA00004123"/>
    </source>
</evidence>
<dbReference type="EMBL" id="KV454209">
    <property type="protein sequence ID" value="ODQ61406.1"/>
    <property type="molecule type" value="Genomic_DNA"/>
</dbReference>
<evidence type="ECO:0000256" key="3">
    <source>
        <dbReference type="ARBA" id="ARBA00023242"/>
    </source>
</evidence>
<dbReference type="Pfam" id="PF11715">
    <property type="entry name" value="Beta-prop_Nup120_160"/>
    <property type="match status" value="1"/>
</dbReference>
<gene>
    <name evidence="7" type="ORF">WICANDRAFT_61964</name>
</gene>
<dbReference type="GO" id="GO:0005643">
    <property type="term" value="C:nuclear pore"/>
    <property type="evidence" value="ECO:0007669"/>
    <property type="project" value="TreeGrafter"/>
</dbReference>
<dbReference type="RefSeq" id="XP_019040613.1">
    <property type="nucleotide sequence ID" value="XM_019183287.1"/>
</dbReference>
<evidence type="ECO:0000259" key="6">
    <source>
        <dbReference type="Pfam" id="PF23354"/>
    </source>
</evidence>
<proteinExistence type="predicted"/>
<dbReference type="InterPro" id="IPR021717">
    <property type="entry name" value="Nucleoporin_Nup160"/>
</dbReference>
<name>A0A1E3P7L2_WICAA</name>
<keyword evidence="3" id="KW-0539">Nucleus</keyword>
<organism evidence="7 8">
    <name type="scientific">Wickerhamomyces anomalus (strain ATCC 58044 / CBS 1984 / NCYC 433 / NRRL Y-366-8)</name>
    <name type="common">Yeast</name>
    <name type="synonym">Hansenula anomala</name>
    <dbReference type="NCBI Taxonomy" id="683960"/>
    <lineage>
        <taxon>Eukaryota</taxon>
        <taxon>Fungi</taxon>
        <taxon>Dikarya</taxon>
        <taxon>Ascomycota</taxon>
        <taxon>Saccharomycotina</taxon>
        <taxon>Saccharomycetes</taxon>
        <taxon>Phaffomycetales</taxon>
        <taxon>Wickerhamomycetaceae</taxon>
        <taxon>Wickerhamomyces</taxon>
    </lineage>
</organism>